<keyword evidence="5" id="KW-0040">ANK repeat</keyword>
<dbReference type="Gene3D" id="1.10.220.150">
    <property type="entry name" value="Arf GTPase activating protein"/>
    <property type="match status" value="1"/>
</dbReference>
<keyword evidence="5" id="KW-0677">Repeat</keyword>
<sequence>MGQSASTSGDVSSYNLRRHREYFVQFNDTFVPLVTPAYVYDFNVRVKRPSQLEVFTLQDKLVHRQSLSVSAGGSCVLVVASITVPSAAFYKVKIFDLSVVVFFEDSSVKQITPPEFSNALPNWLPDSIDFRNIVASMETDLQHFQKSSVWKNLLDSLTKINDTLIQLSQLLGSVTKISFPSLSHRNILIELLSAGLFDRIRSFKTNQVDVFSKNLSHSVINPLHEFNAFNSQNQKTVSKIQKNFNELTKSFYVNPSQTHSPLHSKRDFELARLDYYDLLYQSLYNGLPLRKFASSICLFLYNKRISESEFNLSYMPRVNALRASIKRSKDFQELATLHQGFKISSNFKEDIVLIRYLKQNGNSIDTLNSNESTTTSSSTSGHWHRQWIVLNDYILQLYSTSKKLQNNTSSRFHQINLSFACIKQINAKTLDVITTGSPLTISVPTHLQTQIPAAATNGTAPLSSTAYSTSTTTAVGTTPNDDLVSPVRFLLQFHNENEMKTWLSALRQQATQEIHSSSKSMLTNESTHSLKNESNSLLSIVKNQHESNSTCCDCGSTESVEWISINILCVVCIKCSGVHRSMGSHISKMRSLTLDNFASPEILQLIQHNVSNSNVNSIYESSSTKRERISSTSTDAERSQYIIEKYQLKTFVDDGKQARKKSFKALIKAIHLNSIYLLQKCIAQSSDSLKEIIEAEKGTTNSDQPQASIFQYSLKHHEMVNAHPIFFITEFLLINGVPIDKLPRDTQNWAPDVLDYWKSRIEIYGTYKPVTLNCQKEENISIKPSNSKSQLPALTIPSDKSNKRWSLNPISASAQLKSPTNLLAMHKSLKLPKRGANTHKE</sequence>
<dbReference type="SMART" id="SM00233">
    <property type="entry name" value="PH"/>
    <property type="match status" value="1"/>
</dbReference>
<dbReference type="Gene3D" id="2.30.29.30">
    <property type="entry name" value="Pleckstrin-homology domain (PH domain)/Phosphotyrosine-binding domain (PTB)"/>
    <property type="match status" value="1"/>
</dbReference>
<feature type="domain" description="Arf-GAP" evidence="7">
    <location>
        <begin position="535"/>
        <end position="659"/>
    </location>
</feature>
<keyword evidence="5" id="KW-0963">Cytoplasm</keyword>
<evidence type="ECO:0000259" key="7">
    <source>
        <dbReference type="PROSITE" id="PS50115"/>
    </source>
</evidence>
<feature type="domain" description="PH" evidence="6">
    <location>
        <begin position="365"/>
        <end position="511"/>
    </location>
</feature>
<keyword evidence="9" id="KW-1185">Reference proteome</keyword>
<dbReference type="GO" id="GO:0006891">
    <property type="term" value="P:intra-Golgi vesicle-mediated transport"/>
    <property type="evidence" value="ECO:0007669"/>
    <property type="project" value="TreeGrafter"/>
</dbReference>
<reference evidence="8 9" key="1">
    <citation type="submission" date="2020-07" db="EMBL/GenBank/DDBJ databases">
        <title>The yeast mating-type switching endonuclease HO is a domesticated member of an unorthodox homing genetic element family.</title>
        <authorList>
            <person name="Coughlan A.Y."/>
            <person name="Lombardi L."/>
            <person name="Braun-Galleani S."/>
            <person name="Martos A.R."/>
            <person name="Galeote V."/>
            <person name="Bigey F."/>
            <person name="Dequin S."/>
            <person name="Byrne K.P."/>
            <person name="Wolfe K.H."/>
        </authorList>
    </citation>
    <scope>NUCLEOTIDE SEQUENCE [LARGE SCALE GENOMIC DNA]</scope>
    <source>
        <strain evidence="8 9">NRRL Y-6702</strain>
    </source>
</reference>
<dbReference type="EMBL" id="CP058604">
    <property type="protein sequence ID" value="QLG70102.1"/>
    <property type="molecule type" value="Genomic_DNA"/>
</dbReference>
<proteinExistence type="predicted"/>
<evidence type="ECO:0000256" key="4">
    <source>
        <dbReference type="PROSITE-ProRule" id="PRU00288"/>
    </source>
</evidence>
<evidence type="ECO:0000313" key="8">
    <source>
        <dbReference type="EMBL" id="QLG70102.1"/>
    </source>
</evidence>
<dbReference type="InterPro" id="IPR037278">
    <property type="entry name" value="ARFGAP/RecO"/>
</dbReference>
<dbReference type="OrthoDB" id="10266696at2759"/>
<dbReference type="CDD" id="cd08204">
    <property type="entry name" value="ArfGap"/>
    <property type="match status" value="1"/>
</dbReference>
<dbReference type="Pfam" id="PF01412">
    <property type="entry name" value="ArfGap"/>
    <property type="match status" value="1"/>
</dbReference>
<dbReference type="Proteomes" id="UP000509704">
    <property type="component" value="Chromosome 1"/>
</dbReference>
<keyword evidence="1 5" id="KW-0479">Metal-binding</keyword>
<dbReference type="PANTHER" id="PTHR23180">
    <property type="entry name" value="CENTAURIN/ARF"/>
    <property type="match status" value="1"/>
</dbReference>
<dbReference type="GO" id="GO:0005802">
    <property type="term" value="C:trans-Golgi network"/>
    <property type="evidence" value="ECO:0007669"/>
    <property type="project" value="TreeGrafter"/>
</dbReference>
<dbReference type="GO" id="GO:0005768">
    <property type="term" value="C:endosome"/>
    <property type="evidence" value="ECO:0007669"/>
    <property type="project" value="TreeGrafter"/>
</dbReference>
<dbReference type="InterPro" id="IPR038508">
    <property type="entry name" value="ArfGAP_dom_sf"/>
</dbReference>
<comment type="function">
    <text evidence="5">GTPase-activating protein for the ADP ribosylation factor family.</text>
</comment>
<dbReference type="GeneID" id="59233738"/>
<evidence type="ECO:0000256" key="1">
    <source>
        <dbReference type="ARBA" id="ARBA00022723"/>
    </source>
</evidence>
<dbReference type="PROSITE" id="PS50003">
    <property type="entry name" value="PH_DOMAIN"/>
    <property type="match status" value="1"/>
</dbReference>
<keyword evidence="5" id="KW-0343">GTPase activation</keyword>
<keyword evidence="2 4" id="KW-0863">Zinc-finger</keyword>
<dbReference type="SUPFAM" id="SSF50729">
    <property type="entry name" value="PH domain-like"/>
    <property type="match status" value="1"/>
</dbReference>
<organism evidence="8 9">
    <name type="scientific">Zygotorulaspora mrakii</name>
    <name type="common">Zygosaccharomyces mrakii</name>
    <dbReference type="NCBI Taxonomy" id="42260"/>
    <lineage>
        <taxon>Eukaryota</taxon>
        <taxon>Fungi</taxon>
        <taxon>Dikarya</taxon>
        <taxon>Ascomycota</taxon>
        <taxon>Saccharomycotina</taxon>
        <taxon>Saccharomycetes</taxon>
        <taxon>Saccharomycetales</taxon>
        <taxon>Saccharomycetaceae</taxon>
        <taxon>Zygotorulaspora</taxon>
    </lineage>
</organism>
<dbReference type="GO" id="GO:0008270">
    <property type="term" value="F:zinc ion binding"/>
    <property type="evidence" value="ECO:0007669"/>
    <property type="project" value="UniProtKB-KW"/>
</dbReference>
<name>A0A7H9AWY8_ZYGMR</name>
<dbReference type="PROSITE" id="PS50115">
    <property type="entry name" value="ARFGAP"/>
    <property type="match status" value="1"/>
</dbReference>
<evidence type="ECO:0000256" key="2">
    <source>
        <dbReference type="ARBA" id="ARBA00022771"/>
    </source>
</evidence>
<evidence type="ECO:0000256" key="5">
    <source>
        <dbReference type="RuleBase" id="RU369028"/>
    </source>
</evidence>
<protein>
    <recommendedName>
        <fullName evidence="5">ADP-ribosylation factor GTPase-activating protein</fullName>
    </recommendedName>
</protein>
<dbReference type="InterPro" id="IPR011993">
    <property type="entry name" value="PH-like_dom_sf"/>
</dbReference>
<dbReference type="PANTHER" id="PTHR23180:SF160">
    <property type="entry name" value="ADP-RIBOSYLATION FACTOR GTPASE-ACTIVATING PROTEIN EFFECTOR PROTEIN 1"/>
    <property type="match status" value="1"/>
</dbReference>
<gene>
    <name evidence="8" type="ORF">HG535_0A00410</name>
</gene>
<dbReference type="InterPro" id="IPR045258">
    <property type="entry name" value="ACAP1/2/3-like"/>
</dbReference>
<evidence type="ECO:0000256" key="3">
    <source>
        <dbReference type="ARBA" id="ARBA00022833"/>
    </source>
</evidence>
<dbReference type="InterPro" id="IPR001849">
    <property type="entry name" value="PH_domain"/>
</dbReference>
<dbReference type="SMART" id="SM00105">
    <property type="entry name" value="ArfGap"/>
    <property type="match status" value="1"/>
</dbReference>
<evidence type="ECO:0000259" key="6">
    <source>
        <dbReference type="PROSITE" id="PS50003"/>
    </source>
</evidence>
<keyword evidence="3 5" id="KW-0862">Zinc</keyword>
<dbReference type="SUPFAM" id="SSF57863">
    <property type="entry name" value="ArfGap/RecO-like zinc finger"/>
    <property type="match status" value="1"/>
</dbReference>
<dbReference type="RefSeq" id="XP_037141830.1">
    <property type="nucleotide sequence ID" value="XM_037285935.1"/>
</dbReference>
<evidence type="ECO:0000313" key="9">
    <source>
        <dbReference type="Proteomes" id="UP000509704"/>
    </source>
</evidence>
<dbReference type="KEGG" id="zmk:HG535_0A00410"/>
<comment type="subcellular location">
    <subcellularLocation>
        <location evidence="5">Cytoplasm</location>
    </subcellularLocation>
</comment>
<dbReference type="AlphaFoldDB" id="A0A7H9AWY8"/>
<dbReference type="GO" id="GO:0005096">
    <property type="term" value="F:GTPase activator activity"/>
    <property type="evidence" value="ECO:0007669"/>
    <property type="project" value="UniProtKB-KW"/>
</dbReference>
<dbReference type="InterPro" id="IPR001164">
    <property type="entry name" value="ArfGAP_dom"/>
</dbReference>
<accession>A0A7H9AWY8</accession>